<proteinExistence type="predicted"/>
<evidence type="ECO:0000313" key="3">
    <source>
        <dbReference type="Proteomes" id="UP000179059"/>
    </source>
</evidence>
<dbReference type="NCBIfam" id="TIGR02532">
    <property type="entry name" value="IV_pilin_GFxxxE"/>
    <property type="match status" value="1"/>
</dbReference>
<dbReference type="InterPro" id="IPR045584">
    <property type="entry name" value="Pilin-like"/>
</dbReference>
<keyword evidence="1" id="KW-1133">Transmembrane helix</keyword>
<organism evidence="2 3">
    <name type="scientific">Candidatus Liptonbacteria bacterium RIFCSPHIGHO2_01_FULL_57_28</name>
    <dbReference type="NCBI Taxonomy" id="1798647"/>
    <lineage>
        <taxon>Bacteria</taxon>
        <taxon>Candidatus Liptoniibacteriota</taxon>
    </lineage>
</organism>
<evidence type="ECO:0000256" key="1">
    <source>
        <dbReference type="SAM" id="Phobius"/>
    </source>
</evidence>
<sequence>MKLRAGFTLIELMVFVAIFSVAMGAMLAIFTSVSGVAVRQSATAEVQSQSQFVLQTIQYYVERSSMVSTTVDQAVQTLTLRMPSSTQDPVVIDLNGTAVRLKVGAAAAQDITSSKVEVFDIAFTRRSNPGGKDSVATSFSVAYATNNPANRFAQSLRTSVARVSAATFDTDIVPNTGDTYGLGTTAGHWRSINNTVFFSGSNVGIGTNSPGVPLEVNGSLYLSDATDGIIMNDGDSCWMVTISGAGALQTATTTCP</sequence>
<keyword evidence="1" id="KW-0472">Membrane</keyword>
<keyword evidence="1" id="KW-0812">Transmembrane</keyword>
<dbReference type="Proteomes" id="UP000179059">
    <property type="component" value="Unassembled WGS sequence"/>
</dbReference>
<dbReference type="SUPFAM" id="SSF54523">
    <property type="entry name" value="Pili subunits"/>
    <property type="match status" value="1"/>
</dbReference>
<evidence type="ECO:0000313" key="2">
    <source>
        <dbReference type="EMBL" id="OGY98459.1"/>
    </source>
</evidence>
<feature type="transmembrane region" description="Helical" evidence="1">
    <location>
        <begin position="12"/>
        <end position="38"/>
    </location>
</feature>
<dbReference type="PROSITE" id="PS00409">
    <property type="entry name" value="PROKAR_NTER_METHYL"/>
    <property type="match status" value="1"/>
</dbReference>
<dbReference type="InterPro" id="IPR012902">
    <property type="entry name" value="N_methyl_site"/>
</dbReference>
<accession>A0A1G2CCF3</accession>
<reference evidence="2 3" key="1">
    <citation type="journal article" date="2016" name="Nat. Commun.">
        <title>Thousands of microbial genomes shed light on interconnected biogeochemical processes in an aquifer system.</title>
        <authorList>
            <person name="Anantharaman K."/>
            <person name="Brown C.T."/>
            <person name="Hug L.A."/>
            <person name="Sharon I."/>
            <person name="Castelle C.J."/>
            <person name="Probst A.J."/>
            <person name="Thomas B.C."/>
            <person name="Singh A."/>
            <person name="Wilkins M.J."/>
            <person name="Karaoz U."/>
            <person name="Brodie E.L."/>
            <person name="Williams K.H."/>
            <person name="Hubbard S.S."/>
            <person name="Banfield J.F."/>
        </authorList>
    </citation>
    <scope>NUCLEOTIDE SEQUENCE [LARGE SCALE GENOMIC DNA]</scope>
</reference>
<protein>
    <submittedName>
        <fullName evidence="2">Uncharacterized protein</fullName>
    </submittedName>
</protein>
<comment type="caution">
    <text evidence="2">The sequence shown here is derived from an EMBL/GenBank/DDBJ whole genome shotgun (WGS) entry which is preliminary data.</text>
</comment>
<dbReference type="Pfam" id="PF07963">
    <property type="entry name" value="N_methyl"/>
    <property type="match status" value="1"/>
</dbReference>
<gene>
    <name evidence="2" type="ORF">A2855_00075</name>
</gene>
<dbReference type="STRING" id="1798647.A2855_00075"/>
<name>A0A1G2CCF3_9BACT</name>
<dbReference type="EMBL" id="MHKX01000008">
    <property type="protein sequence ID" value="OGY98459.1"/>
    <property type="molecule type" value="Genomic_DNA"/>
</dbReference>
<dbReference type="AlphaFoldDB" id="A0A1G2CCF3"/>